<evidence type="ECO:0000313" key="2">
    <source>
        <dbReference type="EMBL" id="KAF7821598.1"/>
    </source>
</evidence>
<keyword evidence="1" id="KW-1133">Transmembrane helix</keyword>
<reference evidence="2" key="1">
    <citation type="submission" date="2020-09" db="EMBL/GenBank/DDBJ databases">
        <title>Genome-Enabled Discovery of Anthraquinone Biosynthesis in Senna tora.</title>
        <authorList>
            <person name="Kang S.-H."/>
            <person name="Pandey R.P."/>
            <person name="Lee C.-M."/>
            <person name="Sim J.-S."/>
            <person name="Jeong J.-T."/>
            <person name="Choi B.-S."/>
            <person name="Jung M."/>
            <person name="Ginzburg D."/>
            <person name="Zhao K."/>
            <person name="Won S.Y."/>
            <person name="Oh T.-J."/>
            <person name="Yu Y."/>
            <person name="Kim N.-H."/>
            <person name="Lee O.R."/>
            <person name="Lee T.-H."/>
            <person name="Bashyal P."/>
            <person name="Kim T.-S."/>
            <person name="Lee W.-H."/>
            <person name="Kawkins C."/>
            <person name="Kim C.-K."/>
            <person name="Kim J.S."/>
            <person name="Ahn B.O."/>
            <person name="Rhee S.Y."/>
            <person name="Sohng J.K."/>
        </authorList>
    </citation>
    <scope>NUCLEOTIDE SEQUENCE</scope>
    <source>
        <tissue evidence="2">Leaf</tissue>
    </source>
</reference>
<comment type="caution">
    <text evidence="2">The sequence shown here is derived from an EMBL/GenBank/DDBJ whole genome shotgun (WGS) entry which is preliminary data.</text>
</comment>
<keyword evidence="3" id="KW-1185">Reference proteome</keyword>
<proteinExistence type="predicted"/>
<sequence length="113" mass="13302">MIQMASMETFENSLHFMSIKEFQELLFRNWDVKIIFTPRDANRVANRPLVVSNICRYYAMSCPTEANVEDETDFMWGSSMSYSLIRLWSIFCMIVSTFTKQVILKLPLQLLDL</sequence>
<gene>
    <name evidence="2" type="ORF">G2W53_027053</name>
</gene>
<evidence type="ECO:0000256" key="1">
    <source>
        <dbReference type="SAM" id="Phobius"/>
    </source>
</evidence>
<evidence type="ECO:0000313" key="3">
    <source>
        <dbReference type="Proteomes" id="UP000634136"/>
    </source>
</evidence>
<name>A0A834WI13_9FABA</name>
<feature type="transmembrane region" description="Helical" evidence="1">
    <location>
        <begin position="84"/>
        <end position="103"/>
    </location>
</feature>
<dbReference type="AlphaFoldDB" id="A0A834WI13"/>
<accession>A0A834WI13</accession>
<protein>
    <submittedName>
        <fullName evidence="2">Uncharacterized protein</fullName>
    </submittedName>
</protein>
<keyword evidence="1" id="KW-0472">Membrane</keyword>
<dbReference type="EMBL" id="JAAIUW010000008">
    <property type="protein sequence ID" value="KAF7821598.1"/>
    <property type="molecule type" value="Genomic_DNA"/>
</dbReference>
<organism evidence="2 3">
    <name type="scientific">Senna tora</name>
    <dbReference type="NCBI Taxonomy" id="362788"/>
    <lineage>
        <taxon>Eukaryota</taxon>
        <taxon>Viridiplantae</taxon>
        <taxon>Streptophyta</taxon>
        <taxon>Embryophyta</taxon>
        <taxon>Tracheophyta</taxon>
        <taxon>Spermatophyta</taxon>
        <taxon>Magnoliopsida</taxon>
        <taxon>eudicotyledons</taxon>
        <taxon>Gunneridae</taxon>
        <taxon>Pentapetalae</taxon>
        <taxon>rosids</taxon>
        <taxon>fabids</taxon>
        <taxon>Fabales</taxon>
        <taxon>Fabaceae</taxon>
        <taxon>Caesalpinioideae</taxon>
        <taxon>Cassia clade</taxon>
        <taxon>Senna</taxon>
    </lineage>
</organism>
<dbReference type="Proteomes" id="UP000634136">
    <property type="component" value="Unassembled WGS sequence"/>
</dbReference>
<keyword evidence="1" id="KW-0812">Transmembrane</keyword>